<gene>
    <name evidence="2" type="ORF">Tsubulata_021065</name>
</gene>
<keyword evidence="3" id="KW-1185">Reference proteome</keyword>
<dbReference type="AlphaFoldDB" id="A0A9Q0FLK0"/>
<sequence length="178" mass="20564">MRSSSSPKLRVPKTEWRNVAVHLLATSDRVNGLELEGFGLEYSELLKEYTHGSFSNVASILFDGFTQYLPMLCLWHLLPAFLMMAVPWTLMTLSKKWSMDLMEFQLMMKRQLQLIHLACLHWSQKVLILCILCSIHFLPSSFPKHQHCSYKVMDGFSVSFFNYVKLFGGVFKDSDKAC</sequence>
<evidence type="ECO:0000313" key="3">
    <source>
        <dbReference type="Proteomes" id="UP001141552"/>
    </source>
</evidence>
<organism evidence="2 3">
    <name type="scientific">Turnera subulata</name>
    <dbReference type="NCBI Taxonomy" id="218843"/>
    <lineage>
        <taxon>Eukaryota</taxon>
        <taxon>Viridiplantae</taxon>
        <taxon>Streptophyta</taxon>
        <taxon>Embryophyta</taxon>
        <taxon>Tracheophyta</taxon>
        <taxon>Spermatophyta</taxon>
        <taxon>Magnoliopsida</taxon>
        <taxon>eudicotyledons</taxon>
        <taxon>Gunneridae</taxon>
        <taxon>Pentapetalae</taxon>
        <taxon>rosids</taxon>
        <taxon>fabids</taxon>
        <taxon>Malpighiales</taxon>
        <taxon>Passifloraceae</taxon>
        <taxon>Turnera</taxon>
    </lineage>
</organism>
<name>A0A9Q0FLK0_9ROSI</name>
<dbReference type="Proteomes" id="UP001141552">
    <property type="component" value="Unassembled WGS sequence"/>
</dbReference>
<feature type="transmembrane region" description="Helical" evidence="1">
    <location>
        <begin position="68"/>
        <end position="93"/>
    </location>
</feature>
<keyword evidence="1" id="KW-1133">Transmembrane helix</keyword>
<dbReference type="EMBL" id="JAKUCV010005030">
    <property type="protein sequence ID" value="KAJ4832989.1"/>
    <property type="molecule type" value="Genomic_DNA"/>
</dbReference>
<keyword evidence="1" id="KW-0812">Transmembrane</keyword>
<dbReference type="OrthoDB" id="7862313at2759"/>
<keyword evidence="1" id="KW-0472">Membrane</keyword>
<proteinExistence type="predicted"/>
<accession>A0A9Q0FLK0</accession>
<protein>
    <submittedName>
        <fullName evidence="2">Uncharacterized protein</fullName>
    </submittedName>
</protein>
<reference evidence="2" key="2">
    <citation type="journal article" date="2023" name="Plants (Basel)">
        <title>Annotation of the Turnera subulata (Passifloraceae) Draft Genome Reveals the S-Locus Evolved after the Divergence of Turneroideae from Passifloroideae in a Stepwise Manner.</title>
        <authorList>
            <person name="Henning P.M."/>
            <person name="Roalson E.H."/>
            <person name="Mir W."/>
            <person name="McCubbin A.G."/>
            <person name="Shore J.S."/>
        </authorList>
    </citation>
    <scope>NUCLEOTIDE SEQUENCE</scope>
    <source>
        <strain evidence="2">F60SS</strain>
    </source>
</reference>
<evidence type="ECO:0000256" key="1">
    <source>
        <dbReference type="SAM" id="Phobius"/>
    </source>
</evidence>
<reference evidence="2" key="1">
    <citation type="submission" date="2022-02" db="EMBL/GenBank/DDBJ databases">
        <authorList>
            <person name="Henning P.M."/>
            <person name="McCubbin A.G."/>
            <person name="Shore J.S."/>
        </authorList>
    </citation>
    <scope>NUCLEOTIDE SEQUENCE</scope>
    <source>
        <strain evidence="2">F60SS</strain>
        <tissue evidence="2">Leaves</tissue>
    </source>
</reference>
<comment type="caution">
    <text evidence="2">The sequence shown here is derived from an EMBL/GenBank/DDBJ whole genome shotgun (WGS) entry which is preliminary data.</text>
</comment>
<evidence type="ECO:0000313" key="2">
    <source>
        <dbReference type="EMBL" id="KAJ4832989.1"/>
    </source>
</evidence>